<dbReference type="InterPro" id="IPR045851">
    <property type="entry name" value="AMP-bd_C_sf"/>
</dbReference>
<feature type="domain" description="AMP-binding enzyme C-terminal" evidence="2">
    <location>
        <begin position="443"/>
        <end position="517"/>
    </location>
</feature>
<dbReference type="Proteomes" id="UP000223913">
    <property type="component" value="Unassembled WGS sequence"/>
</dbReference>
<dbReference type="RefSeq" id="WP_099148202.1">
    <property type="nucleotide sequence ID" value="NZ_PDUD01000001.1"/>
</dbReference>
<dbReference type="SUPFAM" id="SSF56801">
    <property type="entry name" value="Acetyl-CoA synthetase-like"/>
    <property type="match status" value="1"/>
</dbReference>
<comment type="caution">
    <text evidence="3">The sequence shown here is derived from an EMBL/GenBank/DDBJ whole genome shotgun (WGS) entry which is preliminary data.</text>
</comment>
<feature type="domain" description="AMP-dependent synthetase/ligase" evidence="1">
    <location>
        <begin position="20"/>
        <end position="383"/>
    </location>
</feature>
<dbReference type="Gene3D" id="3.40.50.12780">
    <property type="entry name" value="N-terminal domain of ligase-like"/>
    <property type="match status" value="1"/>
</dbReference>
<dbReference type="InterPro" id="IPR010071">
    <property type="entry name" value="AA_adenyl_dom"/>
</dbReference>
<dbReference type="InterPro" id="IPR025110">
    <property type="entry name" value="AMP-bd_C"/>
</dbReference>
<name>A0A2D0NJE0_FLAN2</name>
<dbReference type="PROSITE" id="PS00455">
    <property type="entry name" value="AMP_BINDING"/>
    <property type="match status" value="1"/>
</dbReference>
<dbReference type="EMBL" id="PDUD01000001">
    <property type="protein sequence ID" value="PHN08612.1"/>
    <property type="molecule type" value="Genomic_DNA"/>
</dbReference>
<dbReference type="Gene3D" id="3.30.300.30">
    <property type="match status" value="1"/>
</dbReference>
<dbReference type="GO" id="GO:0043041">
    <property type="term" value="P:amino acid activation for nonribosomal peptide biosynthetic process"/>
    <property type="evidence" value="ECO:0007669"/>
    <property type="project" value="TreeGrafter"/>
</dbReference>
<dbReference type="InterPro" id="IPR020845">
    <property type="entry name" value="AMP-binding_CS"/>
</dbReference>
<dbReference type="NCBIfam" id="TIGR01733">
    <property type="entry name" value="AA-adenyl-dom"/>
    <property type="match status" value="1"/>
</dbReference>
<protein>
    <recommendedName>
        <fullName evidence="5">Amino acid adenylation domain-containing protein</fullName>
    </recommendedName>
</protein>
<dbReference type="PRINTS" id="PR00154">
    <property type="entry name" value="AMPBINDING"/>
</dbReference>
<proteinExistence type="predicted"/>
<reference evidence="3 4" key="1">
    <citation type="submission" date="2017-10" db="EMBL/GenBank/DDBJ databases">
        <title>The draft genome sequence of Lewinella nigricans NBRC 102662.</title>
        <authorList>
            <person name="Wang K."/>
        </authorList>
    </citation>
    <scope>NUCLEOTIDE SEQUENCE [LARGE SCALE GENOMIC DNA]</scope>
    <source>
        <strain evidence="3 4">NBRC 102662</strain>
    </source>
</reference>
<organism evidence="3 4">
    <name type="scientific">Flavilitoribacter nigricans (strain ATCC 23147 / DSM 23189 / NBRC 102662 / NCIMB 1420 / SS-2)</name>
    <name type="common">Lewinella nigricans</name>
    <dbReference type="NCBI Taxonomy" id="1122177"/>
    <lineage>
        <taxon>Bacteria</taxon>
        <taxon>Pseudomonadati</taxon>
        <taxon>Bacteroidota</taxon>
        <taxon>Saprospiria</taxon>
        <taxon>Saprospirales</taxon>
        <taxon>Lewinellaceae</taxon>
        <taxon>Flavilitoribacter</taxon>
    </lineage>
</organism>
<dbReference type="GO" id="GO:0031177">
    <property type="term" value="F:phosphopantetheine binding"/>
    <property type="evidence" value="ECO:0007669"/>
    <property type="project" value="TreeGrafter"/>
</dbReference>
<dbReference type="PANTHER" id="PTHR45527">
    <property type="entry name" value="NONRIBOSOMAL PEPTIDE SYNTHETASE"/>
    <property type="match status" value="1"/>
</dbReference>
<sequence length="536" mass="59951">MAEARDKGWNYLLTHSVLDSAYRYPDQPAFRGGNQQYTYAQLAERMQQLALLLQEMGVRKGDRVGIYLNRCLETALAIYGIMQAGAVYVPLDPNAPLERIRGILRSCRVKHLISQPVQKRRLQQLVDGEALPLESIIGLKTDLPVKTISWDEVWEMPTDRSPAGRVCEKDLAYIMYTSGSTGSPKGIMHTHASGLAYARLSAQTYQLTGQDRIGNHAPIYFDISTLGYFTAPLVGATTVIIPDAYTKMPASLSQLIEKEKLSIWYSVPLALIQLLQRGILEERDLSALRWILFGGEVFPPAHLAALMEKWPQARFSNVYGPAEVNQCTYYHLEEPPLSGQPAPLGTVWENTQMLILDDQDREVGPGNIGELLIRSATAMQGYWGQPDLTEKAFYCMEVAPGFSEKYYRTGDLVRQDEAGLLHFMGRKDQQIKTRGYRVELEAVEHQLRSLGTVKEAAVFPYRNGSEETLIIGSVILNGSNGTTEKDLIAALGDKLPWYALPQSIFELSDFPRTGSDKVDRPALKTQLLEKIKQVHG</sequence>
<dbReference type="OrthoDB" id="9765680at2"/>
<dbReference type="Pfam" id="PF00501">
    <property type="entry name" value="AMP-binding"/>
    <property type="match status" value="1"/>
</dbReference>
<evidence type="ECO:0000259" key="1">
    <source>
        <dbReference type="Pfam" id="PF00501"/>
    </source>
</evidence>
<evidence type="ECO:0000259" key="2">
    <source>
        <dbReference type="Pfam" id="PF13193"/>
    </source>
</evidence>
<accession>A0A2D0NJE0</accession>
<dbReference type="GO" id="GO:0005737">
    <property type="term" value="C:cytoplasm"/>
    <property type="evidence" value="ECO:0007669"/>
    <property type="project" value="TreeGrafter"/>
</dbReference>
<evidence type="ECO:0000313" key="3">
    <source>
        <dbReference type="EMBL" id="PHN08612.1"/>
    </source>
</evidence>
<gene>
    <name evidence="3" type="ORF">CRP01_01485</name>
</gene>
<dbReference type="PANTHER" id="PTHR45527:SF1">
    <property type="entry name" value="FATTY ACID SYNTHASE"/>
    <property type="match status" value="1"/>
</dbReference>
<dbReference type="InterPro" id="IPR020459">
    <property type="entry name" value="AMP-binding"/>
</dbReference>
<dbReference type="CDD" id="cd05930">
    <property type="entry name" value="A_NRPS"/>
    <property type="match status" value="1"/>
</dbReference>
<dbReference type="Pfam" id="PF13193">
    <property type="entry name" value="AMP-binding_C"/>
    <property type="match status" value="1"/>
</dbReference>
<keyword evidence="4" id="KW-1185">Reference proteome</keyword>
<dbReference type="GO" id="GO:0044550">
    <property type="term" value="P:secondary metabolite biosynthetic process"/>
    <property type="evidence" value="ECO:0007669"/>
    <property type="project" value="TreeGrafter"/>
</dbReference>
<dbReference type="InterPro" id="IPR042099">
    <property type="entry name" value="ANL_N_sf"/>
</dbReference>
<dbReference type="InterPro" id="IPR000873">
    <property type="entry name" value="AMP-dep_synth/lig_dom"/>
</dbReference>
<dbReference type="AlphaFoldDB" id="A0A2D0NJE0"/>
<evidence type="ECO:0000313" key="4">
    <source>
        <dbReference type="Proteomes" id="UP000223913"/>
    </source>
</evidence>
<evidence type="ECO:0008006" key="5">
    <source>
        <dbReference type="Google" id="ProtNLM"/>
    </source>
</evidence>